<evidence type="ECO:0000313" key="11">
    <source>
        <dbReference type="EMBL" id="UOO92432.1"/>
    </source>
</evidence>
<keyword evidence="12" id="KW-1185">Reference proteome</keyword>
<keyword evidence="4" id="KW-0055">Arginine biosynthesis</keyword>
<reference evidence="11" key="1">
    <citation type="submission" date="2021-12" db="EMBL/GenBank/DDBJ databases">
        <authorList>
            <person name="Veyrier F.J."/>
        </authorList>
    </citation>
    <scope>NUCLEOTIDE SEQUENCE</scope>
    <source>
        <strain evidence="11">SAG 1488-6</strain>
    </source>
</reference>
<protein>
    <submittedName>
        <fullName evidence="11">Acetylornithine deacetylase</fullName>
        <ecNumber evidence="11">3.5.1.16</ecNumber>
    </submittedName>
</protein>
<evidence type="ECO:0000256" key="9">
    <source>
        <dbReference type="ARBA" id="ARBA00023285"/>
    </source>
</evidence>
<name>A0ABY4EAF7_VITST</name>
<dbReference type="Gene3D" id="3.40.630.10">
    <property type="entry name" value="Zn peptidases"/>
    <property type="match status" value="1"/>
</dbReference>
<feature type="domain" description="Peptidase M20 dimerisation" evidence="10">
    <location>
        <begin position="172"/>
        <end position="281"/>
    </location>
</feature>
<keyword evidence="7 11" id="KW-0378">Hydrolase</keyword>
<evidence type="ECO:0000313" key="12">
    <source>
        <dbReference type="Proteomes" id="UP000832034"/>
    </source>
</evidence>
<dbReference type="InterPro" id="IPR050072">
    <property type="entry name" value="Peptidase_M20A"/>
</dbReference>
<evidence type="ECO:0000256" key="7">
    <source>
        <dbReference type="ARBA" id="ARBA00022801"/>
    </source>
</evidence>
<dbReference type="EMBL" id="CP091512">
    <property type="protein sequence ID" value="UOO92432.1"/>
    <property type="molecule type" value="Genomic_DNA"/>
</dbReference>
<dbReference type="CDD" id="cd03894">
    <property type="entry name" value="M20_ArgE"/>
    <property type="match status" value="1"/>
</dbReference>
<evidence type="ECO:0000256" key="2">
    <source>
        <dbReference type="ARBA" id="ARBA00005691"/>
    </source>
</evidence>
<reference evidence="11" key="2">
    <citation type="journal article" date="2022" name="Res Sq">
        <title>Evolution of multicellular longitudinally dividing oral cavity symbionts (Neisseriaceae).</title>
        <authorList>
            <person name="Nyongesa S."/>
            <person name="Weber P."/>
            <person name="Bernet E."/>
            <person name="Pullido F."/>
            <person name="Nieckarz M."/>
            <person name="Delaby M."/>
            <person name="Nieves C."/>
            <person name="Viehboeck T."/>
            <person name="Krause N."/>
            <person name="Rivera-Millot A."/>
            <person name="Nakamura A."/>
            <person name="Vischer N."/>
            <person name="VanNieuwenhze M."/>
            <person name="Brun Y."/>
            <person name="Cava F."/>
            <person name="Bulgheresi S."/>
            <person name="Veyrier F."/>
        </authorList>
    </citation>
    <scope>NUCLEOTIDE SEQUENCE</scope>
    <source>
        <strain evidence="11">SAG 1488-6</strain>
    </source>
</reference>
<dbReference type="InterPro" id="IPR011650">
    <property type="entry name" value="Peptidase_M20_dimer"/>
</dbReference>
<evidence type="ECO:0000256" key="4">
    <source>
        <dbReference type="ARBA" id="ARBA00022571"/>
    </source>
</evidence>
<dbReference type="InterPro" id="IPR010169">
    <property type="entry name" value="AcOrn-deacetyl"/>
</dbReference>
<organism evidence="11 12">
    <name type="scientific">Vitreoscilla stercoraria</name>
    <dbReference type="NCBI Taxonomy" id="61"/>
    <lineage>
        <taxon>Bacteria</taxon>
        <taxon>Pseudomonadati</taxon>
        <taxon>Pseudomonadota</taxon>
        <taxon>Betaproteobacteria</taxon>
        <taxon>Neisseriales</taxon>
        <taxon>Neisseriaceae</taxon>
        <taxon>Vitreoscilla</taxon>
    </lineage>
</organism>
<gene>
    <name evidence="11" type="primary">argE</name>
    <name evidence="11" type="ORF">LVJ81_12640</name>
</gene>
<evidence type="ECO:0000256" key="1">
    <source>
        <dbReference type="ARBA" id="ARBA00001947"/>
    </source>
</evidence>
<comment type="similarity">
    <text evidence="2">Belongs to the peptidase M20A family. ArgE subfamily.</text>
</comment>
<dbReference type="Gene3D" id="3.30.70.360">
    <property type="match status" value="1"/>
</dbReference>
<dbReference type="RefSeq" id="WP_026353589.1">
    <property type="nucleotide sequence ID" value="NZ_CP091512.1"/>
</dbReference>
<keyword evidence="8" id="KW-0862">Zinc</keyword>
<dbReference type="Pfam" id="PF07687">
    <property type="entry name" value="M20_dimer"/>
    <property type="match status" value="1"/>
</dbReference>
<dbReference type="InterPro" id="IPR036264">
    <property type="entry name" value="Bact_exopeptidase_dim_dom"/>
</dbReference>
<dbReference type="PANTHER" id="PTHR43808:SF31">
    <property type="entry name" value="N-ACETYL-L-CITRULLINE DEACETYLASE"/>
    <property type="match status" value="1"/>
</dbReference>
<dbReference type="SUPFAM" id="SSF55031">
    <property type="entry name" value="Bacterial exopeptidase dimerisation domain"/>
    <property type="match status" value="1"/>
</dbReference>
<dbReference type="NCBIfam" id="NF005710">
    <property type="entry name" value="PRK07522.1"/>
    <property type="match status" value="1"/>
</dbReference>
<dbReference type="EC" id="3.5.1.16" evidence="11"/>
<dbReference type="Pfam" id="PF01546">
    <property type="entry name" value="Peptidase_M20"/>
    <property type="match status" value="1"/>
</dbReference>
<evidence type="ECO:0000256" key="6">
    <source>
        <dbReference type="ARBA" id="ARBA00022723"/>
    </source>
</evidence>
<dbReference type="PROSITE" id="PS00759">
    <property type="entry name" value="ARGE_DAPE_CPG2_2"/>
    <property type="match status" value="1"/>
</dbReference>
<dbReference type="InterPro" id="IPR001261">
    <property type="entry name" value="ArgE/DapE_CS"/>
</dbReference>
<dbReference type="SUPFAM" id="SSF53187">
    <property type="entry name" value="Zn-dependent exopeptidases"/>
    <property type="match status" value="1"/>
</dbReference>
<dbReference type="NCBIfam" id="TIGR01892">
    <property type="entry name" value="AcOrn-deacetyl"/>
    <property type="match status" value="1"/>
</dbReference>
<dbReference type="GO" id="GO:0008777">
    <property type="term" value="F:acetylornithine deacetylase activity"/>
    <property type="evidence" value="ECO:0007669"/>
    <property type="project" value="UniProtKB-EC"/>
</dbReference>
<dbReference type="Proteomes" id="UP000832034">
    <property type="component" value="Chromosome"/>
</dbReference>
<keyword evidence="9" id="KW-0170">Cobalt</keyword>
<sequence>MNTIDWLSRLIAFDTTSRHSNLQLIEALADDLHTHGLSPWLSHNADQSKANLFVTIPTHDGQTHGGLVLSGHTDVVPVDGQVWDSDPFQAHIADGKLYGRGACDMKGFIAACMNLVPSALQSKLTQPLHLAFSYDEEVGCLGAPVMLNELKARGLSPTQCIVGEPTSMQMVTAHKGIQVYSCKIHGHSAHSSLTPSGVNAIDYAARIIVFLQQLAQKIQNEHAQDAAFDVPFSTINVGRIRGGTAVNIVPNECEVQFDFRNLPTLSAAVLETPLKAFLAQLVSEMQAVQIHTDIVLTQLAQVPAMQDTHNHALLELIANLVDEQKQSKVAYATEGGHFQLANMQTLICGPGSINQAHKPNEYIELAQLARCDRFLQQLLHTLSQ</sequence>
<comment type="cofactor">
    <cofactor evidence="1">
        <name>Zn(2+)</name>
        <dbReference type="ChEBI" id="CHEBI:29105"/>
    </cofactor>
</comment>
<dbReference type="PANTHER" id="PTHR43808">
    <property type="entry name" value="ACETYLORNITHINE DEACETYLASE"/>
    <property type="match status" value="1"/>
</dbReference>
<proteinExistence type="inferred from homology"/>
<dbReference type="InterPro" id="IPR002933">
    <property type="entry name" value="Peptidase_M20"/>
</dbReference>
<keyword evidence="6" id="KW-0479">Metal-binding</keyword>
<evidence type="ECO:0000256" key="5">
    <source>
        <dbReference type="ARBA" id="ARBA00022605"/>
    </source>
</evidence>
<evidence type="ECO:0000256" key="8">
    <source>
        <dbReference type="ARBA" id="ARBA00022833"/>
    </source>
</evidence>
<keyword evidence="3" id="KW-0963">Cytoplasm</keyword>
<evidence type="ECO:0000259" key="10">
    <source>
        <dbReference type="Pfam" id="PF07687"/>
    </source>
</evidence>
<keyword evidence="5" id="KW-0028">Amino-acid biosynthesis</keyword>
<evidence type="ECO:0000256" key="3">
    <source>
        <dbReference type="ARBA" id="ARBA00022490"/>
    </source>
</evidence>
<accession>A0ABY4EAF7</accession>